<dbReference type="SUPFAM" id="SSF88946">
    <property type="entry name" value="Sigma2 domain of RNA polymerase sigma factors"/>
    <property type="match status" value="1"/>
</dbReference>
<dbReference type="InterPro" id="IPR014284">
    <property type="entry name" value="RNA_pol_sigma-70_dom"/>
</dbReference>
<sequence length="169" mass="19820">MEDSQLLKILDASPVDGMKLLQILYGEPVRLAAAQRLNNEADIWVCVQDTFSDFYLQRNRFDPSKGSLRGYLVTISTRKAIRQWRENQRQWLASQASPAEADDIGAWERREQVNQALARLPELDARILRFKYYEGCSAREIAARLDMKYERVRKRLQRALKKLMQQMEL</sequence>
<dbReference type="InterPro" id="IPR039425">
    <property type="entry name" value="RNA_pol_sigma-70-like"/>
</dbReference>
<dbReference type="SUPFAM" id="SSF88659">
    <property type="entry name" value="Sigma3 and sigma4 domains of RNA polymerase sigma factors"/>
    <property type="match status" value="1"/>
</dbReference>
<evidence type="ECO:0000313" key="9">
    <source>
        <dbReference type="EMBL" id="MCQ4840062.1"/>
    </source>
</evidence>
<evidence type="ECO:0000256" key="3">
    <source>
        <dbReference type="ARBA" id="ARBA00023082"/>
    </source>
</evidence>
<keyword evidence="5" id="KW-0804">Transcription</keyword>
<reference evidence="9 10" key="1">
    <citation type="submission" date="2022-06" db="EMBL/GenBank/DDBJ databases">
        <title>Isolation of gut microbiota from human fecal samples.</title>
        <authorList>
            <person name="Pamer E.G."/>
            <person name="Barat B."/>
            <person name="Waligurski E."/>
            <person name="Medina S."/>
            <person name="Paddock L."/>
            <person name="Mostad J."/>
        </authorList>
    </citation>
    <scope>NUCLEOTIDE SEQUENCE [LARGE SCALE GENOMIC DNA]</scope>
    <source>
        <strain evidence="9 10">DFI.9.73</strain>
    </source>
</reference>
<name>A0ABT1RZF7_9FIRM</name>
<keyword evidence="6" id="KW-0175">Coiled coil</keyword>
<dbReference type="PANTHER" id="PTHR43133:SF8">
    <property type="entry name" value="RNA POLYMERASE SIGMA FACTOR HI_1459-RELATED"/>
    <property type="match status" value="1"/>
</dbReference>
<dbReference type="Proteomes" id="UP001524473">
    <property type="component" value="Unassembled WGS sequence"/>
</dbReference>
<evidence type="ECO:0000259" key="8">
    <source>
        <dbReference type="Pfam" id="PF08281"/>
    </source>
</evidence>
<feature type="domain" description="RNA polymerase sigma-70 region 2" evidence="7">
    <location>
        <begin position="32"/>
        <end position="89"/>
    </location>
</feature>
<dbReference type="PANTHER" id="PTHR43133">
    <property type="entry name" value="RNA POLYMERASE ECF-TYPE SIGMA FACTO"/>
    <property type="match status" value="1"/>
</dbReference>
<protein>
    <submittedName>
        <fullName evidence="9">Sigma-70 family RNA polymerase sigma factor</fullName>
    </submittedName>
</protein>
<dbReference type="GeneID" id="90533677"/>
<evidence type="ECO:0000259" key="7">
    <source>
        <dbReference type="Pfam" id="PF04542"/>
    </source>
</evidence>
<gene>
    <name evidence="9" type="ORF">NE695_09050</name>
</gene>
<dbReference type="InterPro" id="IPR007627">
    <property type="entry name" value="RNA_pol_sigma70_r2"/>
</dbReference>
<accession>A0ABT1RZF7</accession>
<feature type="domain" description="RNA polymerase sigma factor 70 region 4 type 2" evidence="8">
    <location>
        <begin position="111"/>
        <end position="163"/>
    </location>
</feature>
<evidence type="ECO:0000256" key="6">
    <source>
        <dbReference type="SAM" id="Coils"/>
    </source>
</evidence>
<dbReference type="Pfam" id="PF04542">
    <property type="entry name" value="Sigma70_r2"/>
    <property type="match status" value="1"/>
</dbReference>
<dbReference type="EMBL" id="JANFZH010000018">
    <property type="protein sequence ID" value="MCQ4840062.1"/>
    <property type="molecule type" value="Genomic_DNA"/>
</dbReference>
<evidence type="ECO:0000256" key="4">
    <source>
        <dbReference type="ARBA" id="ARBA00023125"/>
    </source>
</evidence>
<comment type="caution">
    <text evidence="9">The sequence shown here is derived from an EMBL/GenBank/DDBJ whole genome shotgun (WGS) entry which is preliminary data.</text>
</comment>
<keyword evidence="2" id="KW-0805">Transcription regulation</keyword>
<dbReference type="RefSeq" id="WP_066866977.1">
    <property type="nucleotide sequence ID" value="NZ_CABKVV010000014.1"/>
</dbReference>
<keyword evidence="10" id="KW-1185">Reference proteome</keyword>
<dbReference type="Pfam" id="PF08281">
    <property type="entry name" value="Sigma70_r4_2"/>
    <property type="match status" value="1"/>
</dbReference>
<evidence type="ECO:0000313" key="10">
    <source>
        <dbReference type="Proteomes" id="UP001524473"/>
    </source>
</evidence>
<dbReference type="InterPro" id="IPR013325">
    <property type="entry name" value="RNA_pol_sigma_r2"/>
</dbReference>
<dbReference type="NCBIfam" id="TIGR02937">
    <property type="entry name" value="sigma70-ECF"/>
    <property type="match status" value="1"/>
</dbReference>
<proteinExistence type="inferred from homology"/>
<comment type="similarity">
    <text evidence="1">Belongs to the sigma-70 factor family. ECF subfamily.</text>
</comment>
<organism evidence="9 10">
    <name type="scientific">Neglectibacter timonensis</name>
    <dbReference type="NCBI Taxonomy" id="1776382"/>
    <lineage>
        <taxon>Bacteria</taxon>
        <taxon>Bacillati</taxon>
        <taxon>Bacillota</taxon>
        <taxon>Clostridia</taxon>
        <taxon>Eubacteriales</taxon>
        <taxon>Oscillospiraceae</taxon>
        <taxon>Neglectibacter</taxon>
    </lineage>
</organism>
<dbReference type="Gene3D" id="1.10.10.10">
    <property type="entry name" value="Winged helix-like DNA-binding domain superfamily/Winged helix DNA-binding domain"/>
    <property type="match status" value="1"/>
</dbReference>
<feature type="coiled-coil region" evidence="6">
    <location>
        <begin position="142"/>
        <end position="169"/>
    </location>
</feature>
<keyword evidence="3" id="KW-0731">Sigma factor</keyword>
<keyword evidence="4" id="KW-0238">DNA-binding</keyword>
<dbReference type="CDD" id="cd06171">
    <property type="entry name" value="Sigma70_r4"/>
    <property type="match status" value="1"/>
</dbReference>
<dbReference type="InterPro" id="IPR013249">
    <property type="entry name" value="RNA_pol_sigma70_r4_t2"/>
</dbReference>
<evidence type="ECO:0000256" key="5">
    <source>
        <dbReference type="ARBA" id="ARBA00023163"/>
    </source>
</evidence>
<evidence type="ECO:0000256" key="2">
    <source>
        <dbReference type="ARBA" id="ARBA00023015"/>
    </source>
</evidence>
<dbReference type="InterPro" id="IPR013324">
    <property type="entry name" value="RNA_pol_sigma_r3/r4-like"/>
</dbReference>
<dbReference type="InterPro" id="IPR036388">
    <property type="entry name" value="WH-like_DNA-bd_sf"/>
</dbReference>
<evidence type="ECO:0000256" key="1">
    <source>
        <dbReference type="ARBA" id="ARBA00010641"/>
    </source>
</evidence>
<dbReference type="Gene3D" id="1.10.1740.10">
    <property type="match status" value="1"/>
</dbReference>